<reference evidence="4" key="1">
    <citation type="journal article" date="2019" name="Gigascience">
        <title>De novo genome assembly of the endangered Acer yangbiense, a plant species with extremely small populations endemic to Yunnan Province, China.</title>
        <authorList>
            <person name="Yang J."/>
            <person name="Wariss H.M."/>
            <person name="Tao L."/>
            <person name="Zhang R."/>
            <person name="Yun Q."/>
            <person name="Hollingsworth P."/>
            <person name="Dao Z."/>
            <person name="Luo G."/>
            <person name="Guo H."/>
            <person name="Ma Y."/>
            <person name="Sun W."/>
        </authorList>
    </citation>
    <scope>NUCLEOTIDE SEQUENCE [LARGE SCALE GENOMIC DNA]</scope>
    <source>
        <strain evidence="4">cv. br00</strain>
    </source>
</reference>
<evidence type="ECO:0000313" key="3">
    <source>
        <dbReference type="EMBL" id="KAB5520698.1"/>
    </source>
</evidence>
<protein>
    <submittedName>
        <fullName evidence="3">Uncharacterized protein</fullName>
    </submittedName>
</protein>
<keyword evidence="1" id="KW-0175">Coiled coil</keyword>
<feature type="region of interest" description="Disordered" evidence="2">
    <location>
        <begin position="565"/>
        <end position="584"/>
    </location>
</feature>
<dbReference type="Proteomes" id="UP000326939">
    <property type="component" value="Chromosome 16"/>
</dbReference>
<sequence length="900" mass="99330">MVWQSMDVGCLDLGCISVLDKNTGHTVLDSVNKECDSSEKVSSGSKPGKNKSPKGTGQSALNALNKFTSQIKKPSHRKNSPINWFPRKKGDSYLQRKIKMLQELDGMSMTLDEALGDSNPHYSRVLREKIAAREAANKAVEARKAALVEASWCRILKAARIQSKEAEELLLKAEKTAAEAFEAAKAMEVIMFDVPNSPHVSCQVQTSTVSGGGSTPCTVTTSFEVDKQVAAAVKTAFTRLANCPTSNKEEFKDLLRKINQNPDLDDSNSDFSECELESGSEFEPLSQDMDFKLPPIPGTRLKKYKRRQSPDTLNMTTLVDMMFERLRCLNEDELSSLATIVATCGLNAALAEVGNSKVHGPGSAADYTSSEAVNRPRRMSSVGSAVRRNEVQLELPSLDKFLVKHVSKLEREVQEAKDRRKNELKEGDQGNTHKSGDGKVNLDGKKTSSESDDLETILVKHSSKLEKEIEEAKKNTRKSFKIISKKPASDLTISEGTSDLGSILIKHPSKLEKEVQEIRKNSGKMFDIDGKELGRAPNFPRKYVPEVPSLDKILVKHVSRLEKEVQEAKNRKKNESDEEARLEKENVNLNKEENGLETEKTQELPLGSNCGNYRHQNKFGGNATADCEGLDSVLVKHISRLEKEKMALSLNQEEMHVERSGRKAHMQTNEGGLDQILVKHKSRFEREKMASAQQSGEEEPARLSVSRREARERELQEAWGGLILLKFFMLVLQAAWIKAEEEARRRAMEEEKPFESAALHLISTSKIEIQLKVGTADTTYLGSSSSFKTPPDLYVGTTGGASGGLGGKMGRVEGRVDCMVRAWVEELQTCGSVDVELQVASMSMFLPYALGFHTLDTVPGSDEGQATGCVVPNCERGLVALKGLGRVCAARMMSESVICS</sequence>
<proteinExistence type="predicted"/>
<dbReference type="EMBL" id="VDCV01000016">
    <property type="protein sequence ID" value="KAB5520698.1"/>
    <property type="molecule type" value="Genomic_DNA"/>
</dbReference>
<dbReference type="PANTHER" id="PTHR36325:SF1">
    <property type="entry name" value="MYOSIN-2 HEAVY CHAIN-LIKE PROTEIN"/>
    <property type="match status" value="1"/>
</dbReference>
<dbReference type="PANTHER" id="PTHR36325">
    <property type="entry name" value="MYOSIN-2 HEAVY CHAIN-LIKE PROTEIN"/>
    <property type="match status" value="1"/>
</dbReference>
<evidence type="ECO:0000256" key="2">
    <source>
        <dbReference type="SAM" id="MobiDB-lite"/>
    </source>
</evidence>
<evidence type="ECO:0000256" key="1">
    <source>
        <dbReference type="SAM" id="Coils"/>
    </source>
</evidence>
<organism evidence="3 4">
    <name type="scientific">Salix brachista</name>
    <dbReference type="NCBI Taxonomy" id="2182728"/>
    <lineage>
        <taxon>Eukaryota</taxon>
        <taxon>Viridiplantae</taxon>
        <taxon>Streptophyta</taxon>
        <taxon>Embryophyta</taxon>
        <taxon>Tracheophyta</taxon>
        <taxon>Spermatophyta</taxon>
        <taxon>Magnoliopsida</taxon>
        <taxon>eudicotyledons</taxon>
        <taxon>Gunneridae</taxon>
        <taxon>Pentapetalae</taxon>
        <taxon>rosids</taxon>
        <taxon>fabids</taxon>
        <taxon>Malpighiales</taxon>
        <taxon>Salicaceae</taxon>
        <taxon>Saliceae</taxon>
        <taxon>Salix</taxon>
    </lineage>
</organism>
<feature type="region of interest" description="Disordered" evidence="2">
    <location>
        <begin position="33"/>
        <end position="59"/>
    </location>
</feature>
<dbReference type="AlphaFoldDB" id="A0A5N5JMX1"/>
<evidence type="ECO:0000313" key="4">
    <source>
        <dbReference type="Proteomes" id="UP000326939"/>
    </source>
</evidence>
<feature type="region of interest" description="Disordered" evidence="2">
    <location>
        <begin position="358"/>
        <end position="384"/>
    </location>
</feature>
<feature type="compositionally biased region" description="Basic and acidic residues" evidence="2">
    <location>
        <begin position="413"/>
        <end position="428"/>
    </location>
</feature>
<gene>
    <name evidence="3" type="ORF">DKX38_025017</name>
</gene>
<accession>A0A5N5JMX1</accession>
<keyword evidence="4" id="KW-1185">Reference proteome</keyword>
<feature type="region of interest" description="Disordered" evidence="2">
    <location>
        <begin position="413"/>
        <end position="451"/>
    </location>
</feature>
<feature type="coiled-coil region" evidence="1">
    <location>
        <begin position="156"/>
        <end position="183"/>
    </location>
</feature>
<name>A0A5N5JMX1_9ROSI</name>
<feature type="compositionally biased region" description="Basic and acidic residues" evidence="2">
    <location>
        <begin position="434"/>
        <end position="449"/>
    </location>
</feature>
<feature type="region of interest" description="Disordered" evidence="2">
    <location>
        <begin position="686"/>
        <end position="707"/>
    </location>
</feature>
<comment type="caution">
    <text evidence="3">The sequence shown here is derived from an EMBL/GenBank/DDBJ whole genome shotgun (WGS) entry which is preliminary data.</text>
</comment>